<dbReference type="GO" id="GO:0046685">
    <property type="term" value="P:response to arsenic-containing substance"/>
    <property type="evidence" value="ECO:0007669"/>
    <property type="project" value="InterPro"/>
</dbReference>
<dbReference type="Gene3D" id="3.40.30.10">
    <property type="entry name" value="Glutaredoxin"/>
    <property type="match status" value="1"/>
</dbReference>
<dbReference type="InterPro" id="IPR010712">
    <property type="entry name" value="Arsenical-R_ArsD"/>
</dbReference>
<sequence length="210" mass="21021">MDLTEVEVFIPDGGPEDAEREAFLDTAEELLEEGLPITVYSRGTHDWAFQECEHVADMVAASGEQVLPITLLGPQIVASWTYPTAEQMRRFARARVPKRKDPRFSSTGAACGPGGGAVGMPGAGGPAAGARIAGAGIAAGGAGAAGTQGPAGFAATLAGVRETPRGGPDIGNRRNLMGGDVGDGLPEADAEADAQQGGGCCGGSCGCGSH</sequence>
<dbReference type="Proteomes" id="UP000053171">
    <property type="component" value="Unassembled WGS sequence"/>
</dbReference>
<dbReference type="AlphaFoldDB" id="A0A199NS69"/>
<dbReference type="RefSeq" id="WP_058753880.1">
    <property type="nucleotide sequence ID" value="NZ_JBEYYV010000002.1"/>
</dbReference>
<proteinExistence type="predicted"/>
<dbReference type="PATRIC" id="fig|37923.11.peg.1487"/>
<evidence type="ECO:0008006" key="3">
    <source>
        <dbReference type="Google" id="ProtNLM"/>
    </source>
</evidence>
<dbReference type="Pfam" id="PF06953">
    <property type="entry name" value="ArsD"/>
    <property type="match status" value="1"/>
</dbReference>
<reference evidence="1" key="1">
    <citation type="submission" date="2016-06" db="EMBL/GenBank/DDBJ databases">
        <title>Identification of putative biosynthetic pathways for the production of bioactive secondary metabolites by the marine actinomycete Kocuria kristinae RUTW2-3.</title>
        <authorList>
            <person name="Waterworth S.C."/>
            <person name="Walmsley T.A."/>
            <person name="Matongo T."/>
            <person name="Davies-Coleman M.T."/>
            <person name="Dorrington R.A."/>
        </authorList>
    </citation>
    <scope>NUCLEOTIDE SEQUENCE [LARGE SCALE GENOMIC DNA]</scope>
    <source>
        <strain evidence="1">RUTW2-3</strain>
    </source>
</reference>
<organism evidence="1 2">
    <name type="scientific">Rothia kristinae</name>
    <dbReference type="NCBI Taxonomy" id="37923"/>
    <lineage>
        <taxon>Bacteria</taxon>
        <taxon>Bacillati</taxon>
        <taxon>Actinomycetota</taxon>
        <taxon>Actinomycetes</taxon>
        <taxon>Micrococcales</taxon>
        <taxon>Micrococcaceae</taxon>
        <taxon>Rothia</taxon>
    </lineage>
</organism>
<evidence type="ECO:0000313" key="1">
    <source>
        <dbReference type="EMBL" id="OAX51655.1"/>
    </source>
</evidence>
<dbReference type="GO" id="GO:0003677">
    <property type="term" value="F:DNA binding"/>
    <property type="evidence" value="ECO:0007669"/>
    <property type="project" value="InterPro"/>
</dbReference>
<protein>
    <recommendedName>
        <fullName evidence="3">Arsenical resistance operon trans-acting repressor ArsD</fullName>
    </recommendedName>
</protein>
<gene>
    <name evidence="1" type="ORF">AN277_0207580</name>
</gene>
<dbReference type="GO" id="GO:0045892">
    <property type="term" value="P:negative regulation of DNA-templated transcription"/>
    <property type="evidence" value="ECO:0007669"/>
    <property type="project" value="InterPro"/>
</dbReference>
<dbReference type="EMBL" id="LJBJ02000014">
    <property type="protein sequence ID" value="OAX51655.1"/>
    <property type="molecule type" value="Genomic_DNA"/>
</dbReference>
<evidence type="ECO:0000313" key="2">
    <source>
        <dbReference type="Proteomes" id="UP000053171"/>
    </source>
</evidence>
<name>A0A199NS69_9MICC</name>
<comment type="caution">
    <text evidence="1">The sequence shown here is derived from an EMBL/GenBank/DDBJ whole genome shotgun (WGS) entry which is preliminary data.</text>
</comment>
<keyword evidence="2" id="KW-1185">Reference proteome</keyword>
<accession>A0A199NS69</accession>